<protein>
    <submittedName>
        <fullName evidence="1">Uncharacterized protein</fullName>
    </submittedName>
</protein>
<dbReference type="Proteomes" id="UP001377830">
    <property type="component" value="Chromosome"/>
</dbReference>
<accession>A0AAN0KJ41</accession>
<reference evidence="2" key="1">
    <citation type="journal article" date="2024" name="Int. J. Syst. Evol. Microbiol.">
        <title>Pectobacterium araliae sp. nov., a pathogen causing bacterial soft rot of Japanese angelica tree in Japan.</title>
        <authorList>
            <person name="Sawada H."/>
            <person name="Someya N."/>
            <person name="Morohoshi T."/>
            <person name="Ono M."/>
            <person name="Satou M."/>
        </authorList>
    </citation>
    <scope>NUCLEOTIDE SEQUENCE [LARGE SCALE GENOMIC DNA]</scope>
    <source>
        <strain evidence="2">MAFF 302110</strain>
    </source>
</reference>
<keyword evidence="2" id="KW-1185">Reference proteome</keyword>
<sequence>MKNFILSIVNDGSNLANPKFKWNTIESTSAYVKDKAVVLVNNSTNEILTFLHKDRISSFLQEVIK</sequence>
<organism evidence="1 2">
    <name type="scientific">Pectobacterium araliae</name>
    <dbReference type="NCBI Taxonomy" id="3073862"/>
    <lineage>
        <taxon>Bacteria</taxon>
        <taxon>Pseudomonadati</taxon>
        <taxon>Pseudomonadota</taxon>
        <taxon>Gammaproteobacteria</taxon>
        <taxon>Enterobacterales</taxon>
        <taxon>Pectobacteriaceae</taxon>
        <taxon>Pectobacterium</taxon>
    </lineage>
</organism>
<dbReference type="KEGG" id="parl:PEC302110_27250"/>
<name>A0AAN0KJ41_9GAMM</name>
<evidence type="ECO:0000313" key="2">
    <source>
        <dbReference type="Proteomes" id="UP001377830"/>
    </source>
</evidence>
<evidence type="ECO:0000313" key="1">
    <source>
        <dbReference type="EMBL" id="BES85628.1"/>
    </source>
</evidence>
<dbReference type="AlphaFoldDB" id="A0AAN0KJ41"/>
<dbReference type="EMBL" id="AP028908">
    <property type="protein sequence ID" value="BES85628.1"/>
    <property type="molecule type" value="Genomic_DNA"/>
</dbReference>
<proteinExistence type="predicted"/>
<gene>
    <name evidence="1" type="ORF">PEC302110_27250</name>
</gene>